<dbReference type="SUPFAM" id="SSF54919">
    <property type="entry name" value="Nucleoside diphosphate kinase, NDK"/>
    <property type="match status" value="1"/>
</dbReference>
<evidence type="ECO:0000256" key="8">
    <source>
        <dbReference type="PROSITE-ProRule" id="PRU00706"/>
    </source>
</evidence>
<evidence type="ECO:0000313" key="11">
    <source>
        <dbReference type="Proteomes" id="UP000316621"/>
    </source>
</evidence>
<proteinExistence type="inferred from homology"/>
<dbReference type="PROSITE" id="PS51374">
    <property type="entry name" value="NDPK_LIKE"/>
    <property type="match status" value="1"/>
</dbReference>
<name>A0A4Y7KVW5_PAPSO</name>
<feature type="non-terminal residue" evidence="10">
    <location>
        <position position="111"/>
    </location>
</feature>
<feature type="domain" description="Nucleoside diphosphate kinase-like" evidence="9">
    <location>
        <begin position="11"/>
        <end position="111"/>
    </location>
</feature>
<keyword evidence="11" id="KW-1185">Reference proteome</keyword>
<keyword evidence="6" id="KW-0808">Transferase</keyword>
<organism evidence="10 11">
    <name type="scientific">Papaver somniferum</name>
    <name type="common">Opium poppy</name>
    <dbReference type="NCBI Taxonomy" id="3469"/>
    <lineage>
        <taxon>Eukaryota</taxon>
        <taxon>Viridiplantae</taxon>
        <taxon>Streptophyta</taxon>
        <taxon>Embryophyta</taxon>
        <taxon>Tracheophyta</taxon>
        <taxon>Spermatophyta</taxon>
        <taxon>Magnoliopsida</taxon>
        <taxon>Ranunculales</taxon>
        <taxon>Papaveraceae</taxon>
        <taxon>Papaveroideae</taxon>
        <taxon>Papaver</taxon>
    </lineage>
</organism>
<evidence type="ECO:0000256" key="4">
    <source>
        <dbReference type="ARBA" id="ARBA00008142"/>
    </source>
</evidence>
<dbReference type="STRING" id="3469.A0A4Y7KVW5"/>
<dbReference type="InterPro" id="IPR034907">
    <property type="entry name" value="NDK-like_dom"/>
</dbReference>
<comment type="caution">
    <text evidence="8">Lacks conserved residue(s) required for the propagation of feature annotation.</text>
</comment>
<reference evidence="10 11" key="1">
    <citation type="journal article" date="2018" name="Science">
        <title>The opium poppy genome and morphinan production.</title>
        <authorList>
            <person name="Guo L."/>
            <person name="Winzer T."/>
            <person name="Yang X."/>
            <person name="Li Y."/>
            <person name="Ning Z."/>
            <person name="He Z."/>
            <person name="Teodor R."/>
            <person name="Lu Y."/>
            <person name="Bowser T.A."/>
            <person name="Graham I.A."/>
            <person name="Ye K."/>
        </authorList>
    </citation>
    <scope>NUCLEOTIDE SEQUENCE [LARGE SCALE GENOMIC DNA]</scope>
    <source>
        <strain evidence="11">cv. HN1</strain>
        <tissue evidence="10">Leaves</tissue>
    </source>
</reference>
<evidence type="ECO:0000256" key="6">
    <source>
        <dbReference type="ARBA" id="ARBA00022679"/>
    </source>
</evidence>
<dbReference type="EC" id="2.7.4.6" evidence="5"/>
<evidence type="ECO:0000256" key="1">
    <source>
        <dbReference type="ARBA" id="ARBA00000082"/>
    </source>
</evidence>
<gene>
    <name evidence="10" type="ORF">C5167_000365</name>
</gene>
<dbReference type="SMART" id="SM00562">
    <property type="entry name" value="NDK"/>
    <property type="match status" value="1"/>
</dbReference>
<evidence type="ECO:0000256" key="7">
    <source>
        <dbReference type="ARBA" id="ARBA00022777"/>
    </source>
</evidence>
<protein>
    <recommendedName>
        <fullName evidence="5">nucleoside-diphosphate kinase</fullName>
        <ecNumber evidence="5">2.7.4.6</ecNumber>
    </recommendedName>
</protein>
<evidence type="ECO:0000313" key="10">
    <source>
        <dbReference type="EMBL" id="RZC76261.1"/>
    </source>
</evidence>
<dbReference type="AlphaFoldDB" id="A0A4Y7KVW5"/>
<comment type="cofactor">
    <cofactor evidence="3">
        <name>Mg(2+)</name>
        <dbReference type="ChEBI" id="CHEBI:18420"/>
    </cofactor>
</comment>
<comment type="catalytic activity">
    <reaction evidence="2">
        <text>a ribonucleoside 5'-diphosphate + ATP = a ribonucleoside 5'-triphosphate + ADP</text>
        <dbReference type="Rhea" id="RHEA:18113"/>
        <dbReference type="ChEBI" id="CHEBI:30616"/>
        <dbReference type="ChEBI" id="CHEBI:57930"/>
        <dbReference type="ChEBI" id="CHEBI:61557"/>
        <dbReference type="ChEBI" id="CHEBI:456216"/>
        <dbReference type="EC" id="2.7.4.6"/>
    </reaction>
</comment>
<dbReference type="Proteomes" id="UP000316621">
    <property type="component" value="Chromosome 9"/>
</dbReference>
<evidence type="ECO:0000259" key="9">
    <source>
        <dbReference type="SMART" id="SM00562"/>
    </source>
</evidence>
<dbReference type="OMA" id="ANMDIEL"/>
<dbReference type="EMBL" id="CM010723">
    <property type="protein sequence ID" value="RZC76261.1"/>
    <property type="molecule type" value="Genomic_DNA"/>
</dbReference>
<evidence type="ECO:0000256" key="5">
    <source>
        <dbReference type="ARBA" id="ARBA00012966"/>
    </source>
</evidence>
<dbReference type="Pfam" id="PF00334">
    <property type="entry name" value="NDK"/>
    <property type="match status" value="1"/>
</dbReference>
<sequence>MKNHKTRWVYNDQAFIMIKPDGVQRGLWFSFFTLIFGEIICRFEKKGFSLKGLKLISVERAFAEKHYEDLSSKPFFKGKSVVSTCRNIIGATNPAASTPGTIRGDYAVEIG</sequence>
<dbReference type="Gramene" id="RZC76261">
    <property type="protein sequence ID" value="RZC76261"/>
    <property type="gene ID" value="C5167_000365"/>
</dbReference>
<evidence type="ECO:0000256" key="2">
    <source>
        <dbReference type="ARBA" id="ARBA00000937"/>
    </source>
</evidence>
<dbReference type="Gene3D" id="3.30.70.141">
    <property type="entry name" value="Nucleoside diphosphate kinase-like domain"/>
    <property type="match status" value="2"/>
</dbReference>
<keyword evidence="7" id="KW-0418">Kinase</keyword>
<dbReference type="PANTHER" id="PTHR11349">
    <property type="entry name" value="NUCLEOSIDE DIPHOSPHATE KINASE"/>
    <property type="match status" value="1"/>
</dbReference>
<dbReference type="InterPro" id="IPR036850">
    <property type="entry name" value="NDK-like_dom_sf"/>
</dbReference>
<evidence type="ECO:0000256" key="3">
    <source>
        <dbReference type="ARBA" id="ARBA00001946"/>
    </source>
</evidence>
<accession>A0A4Y7KVW5</accession>
<comment type="similarity">
    <text evidence="4 8">Belongs to the NDK family.</text>
</comment>
<dbReference type="GO" id="GO:0004550">
    <property type="term" value="F:nucleoside diphosphate kinase activity"/>
    <property type="evidence" value="ECO:0007669"/>
    <property type="project" value="UniProtKB-EC"/>
</dbReference>
<comment type="catalytic activity">
    <reaction evidence="1">
        <text>a 2'-deoxyribonucleoside 5'-diphosphate + ATP = a 2'-deoxyribonucleoside 5'-triphosphate + ADP</text>
        <dbReference type="Rhea" id="RHEA:44640"/>
        <dbReference type="ChEBI" id="CHEBI:30616"/>
        <dbReference type="ChEBI" id="CHEBI:61560"/>
        <dbReference type="ChEBI" id="CHEBI:73316"/>
        <dbReference type="ChEBI" id="CHEBI:456216"/>
        <dbReference type="EC" id="2.7.4.6"/>
    </reaction>
</comment>